<gene>
    <name evidence="1" type="ORF">M9H77_15870</name>
</gene>
<protein>
    <submittedName>
        <fullName evidence="1">Uncharacterized protein</fullName>
    </submittedName>
</protein>
<reference evidence="2" key="1">
    <citation type="journal article" date="2023" name="Nat. Plants">
        <title>Single-cell RNA sequencing provides a high-resolution roadmap for understanding the multicellular compartmentation of specialized metabolism.</title>
        <authorList>
            <person name="Sun S."/>
            <person name="Shen X."/>
            <person name="Li Y."/>
            <person name="Li Y."/>
            <person name="Wang S."/>
            <person name="Li R."/>
            <person name="Zhang H."/>
            <person name="Shen G."/>
            <person name="Guo B."/>
            <person name="Wei J."/>
            <person name="Xu J."/>
            <person name="St-Pierre B."/>
            <person name="Chen S."/>
            <person name="Sun C."/>
        </authorList>
    </citation>
    <scope>NUCLEOTIDE SEQUENCE [LARGE SCALE GENOMIC DNA]</scope>
</reference>
<accession>A0ACC0B0S8</accession>
<dbReference type="EMBL" id="CM044704">
    <property type="protein sequence ID" value="KAI5666017.1"/>
    <property type="molecule type" value="Genomic_DNA"/>
</dbReference>
<name>A0ACC0B0S8_CATRO</name>
<evidence type="ECO:0000313" key="2">
    <source>
        <dbReference type="Proteomes" id="UP001060085"/>
    </source>
</evidence>
<comment type="caution">
    <text evidence="1">The sequence shown here is derived from an EMBL/GenBank/DDBJ whole genome shotgun (WGS) entry which is preliminary data.</text>
</comment>
<evidence type="ECO:0000313" key="1">
    <source>
        <dbReference type="EMBL" id="KAI5666017.1"/>
    </source>
</evidence>
<dbReference type="Proteomes" id="UP001060085">
    <property type="component" value="Linkage Group LG04"/>
</dbReference>
<proteinExistence type="predicted"/>
<sequence length="261" mass="29041">MDCSGSKLGGTRLVHHEAETLEGIRGLVTDQIPQQDDSRKVLEGSTDEDRSIYSCCLPLFSEEEWSSFSSLQSPGVVKEESGKGTNEVEGVRESKISDFDIQSDRTNLLESKYTGKDNEEEGGLGLAQSSGSLPLGSLAPEVNSNVMKHRGRPHTLHKPANIPVRPMCAAARRQTLPKQELVQHRPKETRGLPDGWIIEEKVREIGVNVGYKDKTYIEVSTNKKCRSIPDVWRYIDNKRKLQGDDEANEAETPCMPSVHQN</sequence>
<organism evidence="1 2">
    <name type="scientific">Catharanthus roseus</name>
    <name type="common">Madagascar periwinkle</name>
    <name type="synonym">Vinca rosea</name>
    <dbReference type="NCBI Taxonomy" id="4058"/>
    <lineage>
        <taxon>Eukaryota</taxon>
        <taxon>Viridiplantae</taxon>
        <taxon>Streptophyta</taxon>
        <taxon>Embryophyta</taxon>
        <taxon>Tracheophyta</taxon>
        <taxon>Spermatophyta</taxon>
        <taxon>Magnoliopsida</taxon>
        <taxon>eudicotyledons</taxon>
        <taxon>Gunneridae</taxon>
        <taxon>Pentapetalae</taxon>
        <taxon>asterids</taxon>
        <taxon>lamiids</taxon>
        <taxon>Gentianales</taxon>
        <taxon>Apocynaceae</taxon>
        <taxon>Rauvolfioideae</taxon>
        <taxon>Vinceae</taxon>
        <taxon>Catharanthinae</taxon>
        <taxon>Catharanthus</taxon>
    </lineage>
</organism>
<keyword evidence="2" id="KW-1185">Reference proteome</keyword>